<evidence type="ECO:0000313" key="3">
    <source>
        <dbReference type="Proteomes" id="UP001560685"/>
    </source>
</evidence>
<sequence length="257" mass="28123">MKVSRDHHGHEVNWTLRSLLAAGMLSICAVASAMSATVNANRAEVRRETQMAIAEEAALVEDLAKYLAAETAATRRSLEQPRLKPAKATSDVLMEGDPLKSLATFDFTALTIAKINAEERKCLAEAIYYEARSEPRIGQLAVADVILNRVATPVYPNSICEVVYQGSERRTGCQFSFTCDGSMQATRNKRKWKESEDLSGAILAGLHAPVSRNATHYHADYVTPHWADSLTPTATIGTHKFYKFPSRRAVAAAPAAM</sequence>
<dbReference type="Pfam" id="PF07486">
    <property type="entry name" value="Hydrolase_2"/>
    <property type="match status" value="1"/>
</dbReference>
<name>A0ABV3Z3V9_9PROT</name>
<accession>A0ABV3Z3V9</accession>
<organism evidence="2 3">
    <name type="scientific">Hyphococcus lacteus</name>
    <dbReference type="NCBI Taxonomy" id="3143536"/>
    <lineage>
        <taxon>Bacteria</taxon>
        <taxon>Pseudomonadati</taxon>
        <taxon>Pseudomonadota</taxon>
        <taxon>Alphaproteobacteria</taxon>
        <taxon>Parvularculales</taxon>
        <taxon>Parvularculaceae</taxon>
        <taxon>Hyphococcus</taxon>
    </lineage>
</organism>
<protein>
    <submittedName>
        <fullName evidence="2">Cell wall hydrolase</fullName>
    </submittedName>
</protein>
<dbReference type="RefSeq" id="WP_369313449.1">
    <property type="nucleotide sequence ID" value="NZ_JBEHZE010000001.1"/>
</dbReference>
<dbReference type="GO" id="GO:0016787">
    <property type="term" value="F:hydrolase activity"/>
    <property type="evidence" value="ECO:0007669"/>
    <property type="project" value="UniProtKB-KW"/>
</dbReference>
<dbReference type="EMBL" id="JBEHZE010000001">
    <property type="protein sequence ID" value="MEX6633486.1"/>
    <property type="molecule type" value="Genomic_DNA"/>
</dbReference>
<evidence type="ECO:0000259" key="1">
    <source>
        <dbReference type="Pfam" id="PF07486"/>
    </source>
</evidence>
<comment type="caution">
    <text evidence="2">The sequence shown here is derived from an EMBL/GenBank/DDBJ whole genome shotgun (WGS) entry which is preliminary data.</text>
</comment>
<dbReference type="InterPro" id="IPR042047">
    <property type="entry name" value="SleB_dom1"/>
</dbReference>
<keyword evidence="3" id="KW-1185">Reference proteome</keyword>
<proteinExistence type="predicted"/>
<dbReference type="Gene3D" id="1.10.10.2520">
    <property type="entry name" value="Cell wall hydrolase SleB, domain 1"/>
    <property type="match status" value="1"/>
</dbReference>
<gene>
    <name evidence="2" type="ORF">ABFZ84_07980</name>
</gene>
<keyword evidence="2" id="KW-0378">Hydrolase</keyword>
<dbReference type="Proteomes" id="UP001560685">
    <property type="component" value="Unassembled WGS sequence"/>
</dbReference>
<dbReference type="InterPro" id="IPR011105">
    <property type="entry name" value="Cell_wall_hydrolase_SleB"/>
</dbReference>
<evidence type="ECO:0000313" key="2">
    <source>
        <dbReference type="EMBL" id="MEX6633486.1"/>
    </source>
</evidence>
<reference evidence="2 3" key="1">
    <citation type="submission" date="2024-05" db="EMBL/GenBank/DDBJ databases">
        <title>Three bacterial strains, DH-69, EH-24, and ECK-19 isolated from coastal sediments.</title>
        <authorList>
            <person name="Ye Y.-Q."/>
            <person name="Du Z.-J."/>
        </authorList>
    </citation>
    <scope>NUCLEOTIDE SEQUENCE [LARGE SCALE GENOMIC DNA]</scope>
    <source>
        <strain evidence="2 3">ECK-19</strain>
    </source>
</reference>
<feature type="domain" description="Cell wall hydrolase SleB" evidence="1">
    <location>
        <begin position="133"/>
        <end position="242"/>
    </location>
</feature>